<dbReference type="GeneID" id="105423928"/>
<feature type="transmembrane region" description="Helical" evidence="2">
    <location>
        <begin position="165"/>
        <end position="184"/>
    </location>
</feature>
<evidence type="ECO:0000256" key="1">
    <source>
        <dbReference type="SAM" id="MobiDB-lite"/>
    </source>
</evidence>
<dbReference type="AlphaFoldDB" id="A0A8N1S5B1"/>
<gene>
    <name evidence="4" type="primary">LOC105423928</name>
</gene>
<keyword evidence="2" id="KW-0812">Transmembrane</keyword>
<feature type="compositionally biased region" description="Basic and acidic residues" evidence="1">
    <location>
        <begin position="34"/>
        <end position="48"/>
    </location>
</feature>
<protein>
    <submittedName>
        <fullName evidence="4">Uncharacterized protein LOC105423928</fullName>
    </submittedName>
</protein>
<keyword evidence="3" id="KW-1185">Reference proteome</keyword>
<dbReference type="OrthoDB" id="6600758at2759"/>
<evidence type="ECO:0000313" key="3">
    <source>
        <dbReference type="Proteomes" id="UP000504615"/>
    </source>
</evidence>
<feature type="region of interest" description="Disordered" evidence="1">
    <location>
        <begin position="26"/>
        <end position="49"/>
    </location>
</feature>
<dbReference type="Proteomes" id="UP000504615">
    <property type="component" value="Unplaced"/>
</dbReference>
<accession>A0A8N1S5B1</accession>
<name>A0A8N1S5B1_9HYME</name>
<keyword evidence="2" id="KW-1133">Transmembrane helix</keyword>
<feature type="transmembrane region" description="Helical" evidence="2">
    <location>
        <begin position="129"/>
        <end position="145"/>
    </location>
</feature>
<dbReference type="RefSeq" id="XP_025073277.1">
    <property type="nucleotide sequence ID" value="XM_025217492.1"/>
</dbReference>
<evidence type="ECO:0000313" key="4">
    <source>
        <dbReference type="RefSeq" id="XP_025073277.1"/>
    </source>
</evidence>
<sequence length="314" mass="35510">MKAIAETNSLEGWTEITDNMLREWHDDMEGDNDSETRPNVDENIDDHSPLISDGGKIDDKKVIKNSEVNIAKCSAATANHRSPLTILEEYAKRCKETIKYEYKPKQNLYVITGDLCGFRGKYFIPRAKRLRGILSHIVVMLSIIFSPKNTADYSLRFLSNCFNNFYLLISLAYKILQAAFLYIVKHSLDNVSAMSCAAIEGLAKNELAAKILWIIAERQMDGSKFPSSGLLDLSRGEMLEIIAFNKGDLKNASQKLYKLCLEKEEPIPEYAIRNLRTNQGFMYIARCKALGHVGKGTLLSHFVVTNIIWSKSKL</sequence>
<proteinExistence type="predicted"/>
<evidence type="ECO:0000256" key="2">
    <source>
        <dbReference type="SAM" id="Phobius"/>
    </source>
</evidence>
<organism evidence="3 4">
    <name type="scientific">Pogonomyrmex barbatus</name>
    <name type="common">red harvester ant</name>
    <dbReference type="NCBI Taxonomy" id="144034"/>
    <lineage>
        <taxon>Eukaryota</taxon>
        <taxon>Metazoa</taxon>
        <taxon>Ecdysozoa</taxon>
        <taxon>Arthropoda</taxon>
        <taxon>Hexapoda</taxon>
        <taxon>Insecta</taxon>
        <taxon>Pterygota</taxon>
        <taxon>Neoptera</taxon>
        <taxon>Endopterygota</taxon>
        <taxon>Hymenoptera</taxon>
        <taxon>Apocrita</taxon>
        <taxon>Aculeata</taxon>
        <taxon>Formicoidea</taxon>
        <taxon>Formicidae</taxon>
        <taxon>Myrmicinae</taxon>
        <taxon>Pogonomyrmex</taxon>
    </lineage>
</organism>
<reference evidence="4" key="1">
    <citation type="submission" date="2025-08" db="UniProtKB">
        <authorList>
            <consortium name="RefSeq"/>
        </authorList>
    </citation>
    <scope>IDENTIFICATION</scope>
</reference>
<keyword evidence="2" id="KW-0472">Membrane</keyword>